<evidence type="ECO:0000256" key="1">
    <source>
        <dbReference type="ARBA" id="ARBA00007435"/>
    </source>
</evidence>
<comment type="caution">
    <text evidence="3">The sequence shown here is derived from an EMBL/GenBank/DDBJ whole genome shotgun (WGS) entry which is preliminary data.</text>
</comment>
<accession>A0A1F5DNH3</accession>
<dbReference type="InterPro" id="IPR000305">
    <property type="entry name" value="GIY-YIG_endonuc"/>
</dbReference>
<evidence type="ECO:0000259" key="2">
    <source>
        <dbReference type="PROSITE" id="PS50164"/>
    </source>
</evidence>
<dbReference type="InterPro" id="IPR035901">
    <property type="entry name" value="GIY-YIG_endonuc_sf"/>
</dbReference>
<dbReference type="InterPro" id="IPR050190">
    <property type="entry name" value="UPF0213_domain"/>
</dbReference>
<reference evidence="3 4" key="1">
    <citation type="journal article" date="2016" name="Nat. Commun.">
        <title>Thousands of microbial genomes shed light on interconnected biogeochemical processes in an aquifer system.</title>
        <authorList>
            <person name="Anantharaman K."/>
            <person name="Brown C.T."/>
            <person name="Hug L.A."/>
            <person name="Sharon I."/>
            <person name="Castelle C.J."/>
            <person name="Probst A.J."/>
            <person name="Thomas B.C."/>
            <person name="Singh A."/>
            <person name="Wilkins M.J."/>
            <person name="Karaoz U."/>
            <person name="Brodie E.L."/>
            <person name="Williams K.H."/>
            <person name="Hubbard S.S."/>
            <person name="Banfield J.F."/>
        </authorList>
    </citation>
    <scope>NUCLEOTIDE SEQUENCE [LARGE SCALE GENOMIC DNA]</scope>
</reference>
<sequence>MKYFLYILQCYDNYLYTGITSNIKKRLEEHRQGLCPLTKNRGSIKLVYREEFNTRIEAAKREKEIKGWRRSKKLALIDKNILSN</sequence>
<evidence type="ECO:0000313" key="3">
    <source>
        <dbReference type="EMBL" id="OGD56719.1"/>
    </source>
</evidence>
<dbReference type="AlphaFoldDB" id="A0A1F5DNH3"/>
<dbReference type="CDD" id="cd10456">
    <property type="entry name" value="GIY-YIG_UPF0213"/>
    <property type="match status" value="1"/>
</dbReference>
<feature type="domain" description="GIY-YIG" evidence="2">
    <location>
        <begin position="1"/>
        <end position="75"/>
    </location>
</feature>
<organism evidence="3 4">
    <name type="scientific">Candidatus Berkelbacteria bacterium RBG_13_40_8</name>
    <dbReference type="NCBI Taxonomy" id="1797467"/>
    <lineage>
        <taxon>Bacteria</taxon>
        <taxon>Candidatus Berkelbacteria</taxon>
    </lineage>
</organism>
<protein>
    <recommendedName>
        <fullName evidence="2">GIY-YIG domain-containing protein</fullName>
    </recommendedName>
</protein>
<dbReference type="Pfam" id="PF01541">
    <property type="entry name" value="GIY-YIG"/>
    <property type="match status" value="1"/>
</dbReference>
<dbReference type="PROSITE" id="PS50164">
    <property type="entry name" value="GIY_YIG"/>
    <property type="match status" value="1"/>
</dbReference>
<comment type="similarity">
    <text evidence="1">Belongs to the UPF0213 family.</text>
</comment>
<dbReference type="EMBL" id="MEZT01000014">
    <property type="protein sequence ID" value="OGD56719.1"/>
    <property type="molecule type" value="Genomic_DNA"/>
</dbReference>
<dbReference type="PANTHER" id="PTHR34477">
    <property type="entry name" value="UPF0213 PROTEIN YHBQ"/>
    <property type="match status" value="1"/>
</dbReference>
<name>A0A1F5DNH3_9BACT</name>
<dbReference type="SUPFAM" id="SSF82771">
    <property type="entry name" value="GIY-YIG endonuclease"/>
    <property type="match status" value="1"/>
</dbReference>
<evidence type="ECO:0000313" key="4">
    <source>
        <dbReference type="Proteomes" id="UP000178764"/>
    </source>
</evidence>
<proteinExistence type="inferred from homology"/>
<gene>
    <name evidence="3" type="ORF">A2V71_04215</name>
</gene>
<dbReference type="PANTHER" id="PTHR34477:SF1">
    <property type="entry name" value="UPF0213 PROTEIN YHBQ"/>
    <property type="match status" value="1"/>
</dbReference>
<dbReference type="Proteomes" id="UP000178764">
    <property type="component" value="Unassembled WGS sequence"/>
</dbReference>
<dbReference type="Gene3D" id="3.40.1440.10">
    <property type="entry name" value="GIY-YIG endonuclease"/>
    <property type="match status" value="1"/>
</dbReference>